<dbReference type="Proteomes" id="UP001066276">
    <property type="component" value="Chromosome 3_2"/>
</dbReference>
<proteinExistence type="predicted"/>
<organism evidence="1 2">
    <name type="scientific">Pleurodeles waltl</name>
    <name type="common">Iberian ribbed newt</name>
    <dbReference type="NCBI Taxonomy" id="8319"/>
    <lineage>
        <taxon>Eukaryota</taxon>
        <taxon>Metazoa</taxon>
        <taxon>Chordata</taxon>
        <taxon>Craniata</taxon>
        <taxon>Vertebrata</taxon>
        <taxon>Euteleostomi</taxon>
        <taxon>Amphibia</taxon>
        <taxon>Batrachia</taxon>
        <taxon>Caudata</taxon>
        <taxon>Salamandroidea</taxon>
        <taxon>Salamandridae</taxon>
        <taxon>Pleurodelinae</taxon>
        <taxon>Pleurodeles</taxon>
    </lineage>
</organism>
<gene>
    <name evidence="1" type="ORF">NDU88_000002</name>
</gene>
<reference evidence="1" key="1">
    <citation type="journal article" date="2022" name="bioRxiv">
        <title>Sequencing and chromosome-scale assembly of the giantPleurodeles waltlgenome.</title>
        <authorList>
            <person name="Brown T."/>
            <person name="Elewa A."/>
            <person name="Iarovenko S."/>
            <person name="Subramanian E."/>
            <person name="Araus A.J."/>
            <person name="Petzold A."/>
            <person name="Susuki M."/>
            <person name="Suzuki K.-i.T."/>
            <person name="Hayashi T."/>
            <person name="Toyoda A."/>
            <person name="Oliveira C."/>
            <person name="Osipova E."/>
            <person name="Leigh N.D."/>
            <person name="Simon A."/>
            <person name="Yun M.H."/>
        </authorList>
    </citation>
    <scope>NUCLEOTIDE SEQUENCE</scope>
    <source>
        <strain evidence="1">20211129_DDA</strain>
        <tissue evidence="1">Liver</tissue>
    </source>
</reference>
<dbReference type="AlphaFoldDB" id="A0AAV7TDS8"/>
<protein>
    <submittedName>
        <fullName evidence="1">Uncharacterized protein</fullName>
    </submittedName>
</protein>
<evidence type="ECO:0000313" key="2">
    <source>
        <dbReference type="Proteomes" id="UP001066276"/>
    </source>
</evidence>
<keyword evidence="2" id="KW-1185">Reference proteome</keyword>
<name>A0AAV7TDS8_PLEWA</name>
<comment type="caution">
    <text evidence="1">The sequence shown here is derived from an EMBL/GenBank/DDBJ whole genome shotgun (WGS) entry which is preliminary data.</text>
</comment>
<accession>A0AAV7TDS8</accession>
<sequence length="178" mass="20320">MKHKPPQLPPTVDVFTWGAKRPTVNVGKFTKTLMYNDISVREEVHVLWGDVPVPCLLIHVTAQVMGLLAMMYHMAEQHNSLRKHPAILKRLGRLKDTQVTLHINQAIKPVAQNHYRVPGHPHPQVEDELKSMLAQGIKRKMKRQAYAQHHAMLSGLKLGDLVFVCQGQIRKFNSPFFT</sequence>
<evidence type="ECO:0000313" key="1">
    <source>
        <dbReference type="EMBL" id="KAJ1174709.1"/>
    </source>
</evidence>
<dbReference type="EMBL" id="JANPWB010000006">
    <property type="protein sequence ID" value="KAJ1174709.1"/>
    <property type="molecule type" value="Genomic_DNA"/>
</dbReference>